<proteinExistence type="inferred from homology"/>
<dbReference type="PANTHER" id="PTHR24320">
    <property type="entry name" value="RETINOL DEHYDROGENASE"/>
    <property type="match status" value="1"/>
</dbReference>
<accession>A0A2T2ZZ01</accession>
<dbReference type="InParanoid" id="A0A2T2ZZ01"/>
<sequence>MPSLGDFIHTQFLLKIPEPTNSFAGFTVILTGANGGLGKEIAKHLIRLGADKLIFGCRSTERGTQAKRTVEAAAGCNSSIIEVWELDLESPPSIKSFIERAKRLHRLDVVIHLAGVRSFNFEVVYDTERTLAVNNIGTFLLALPLIPKLQETARTFGTTPVMTIVGSALYDMAKYPDKPGEDIFSYFTDKSKVNPWNQYNLSKLIQLYTLIKLASIVDPLHASTPNTHPIVINSVDPCFCETGLSREVSGMTSVVVKAFAAFAARPADDGARQVVQAAGCGRETHGLYLRAGNVQAYKPIAQDHTKTEYLWQVLCKRLRKMDPSILDNLNQ</sequence>
<dbReference type="GO" id="GO:0016491">
    <property type="term" value="F:oxidoreductase activity"/>
    <property type="evidence" value="ECO:0007669"/>
    <property type="project" value="UniProtKB-KW"/>
</dbReference>
<evidence type="ECO:0000256" key="1">
    <source>
        <dbReference type="ARBA" id="ARBA00006484"/>
    </source>
</evidence>
<name>A0A2T2ZZ01_9PEZI</name>
<dbReference type="InterPro" id="IPR036291">
    <property type="entry name" value="NAD(P)-bd_dom_sf"/>
</dbReference>
<dbReference type="SUPFAM" id="SSF51735">
    <property type="entry name" value="NAD(P)-binding Rossmann-fold domains"/>
    <property type="match status" value="1"/>
</dbReference>
<organism evidence="4 5">
    <name type="scientific">Coniella lustricola</name>
    <dbReference type="NCBI Taxonomy" id="2025994"/>
    <lineage>
        <taxon>Eukaryota</taxon>
        <taxon>Fungi</taxon>
        <taxon>Dikarya</taxon>
        <taxon>Ascomycota</taxon>
        <taxon>Pezizomycotina</taxon>
        <taxon>Sordariomycetes</taxon>
        <taxon>Sordariomycetidae</taxon>
        <taxon>Diaporthales</taxon>
        <taxon>Schizoparmaceae</taxon>
        <taxon>Coniella</taxon>
    </lineage>
</organism>
<comment type="similarity">
    <text evidence="1">Belongs to the short-chain dehydrogenases/reductases (SDR) family.</text>
</comment>
<evidence type="ECO:0000256" key="2">
    <source>
        <dbReference type="ARBA" id="ARBA00022857"/>
    </source>
</evidence>
<protein>
    <recommendedName>
        <fullName evidence="6">Short-chain dehydrogenase</fullName>
    </recommendedName>
</protein>
<dbReference type="EMBL" id="KZ678551">
    <property type="protein sequence ID" value="PSR79897.1"/>
    <property type="molecule type" value="Genomic_DNA"/>
</dbReference>
<reference evidence="4 5" key="1">
    <citation type="journal article" date="2018" name="Mycol. Prog.">
        <title>Coniella lustricola, a new species from submerged detritus.</title>
        <authorList>
            <person name="Raudabaugh D.B."/>
            <person name="Iturriaga T."/>
            <person name="Carver A."/>
            <person name="Mondo S."/>
            <person name="Pangilinan J."/>
            <person name="Lipzen A."/>
            <person name="He G."/>
            <person name="Amirebrahimi M."/>
            <person name="Grigoriev I.V."/>
            <person name="Miller A.N."/>
        </authorList>
    </citation>
    <scope>NUCLEOTIDE SEQUENCE [LARGE SCALE GENOMIC DNA]</scope>
    <source>
        <strain evidence="4 5">B22-T-1</strain>
    </source>
</reference>
<gene>
    <name evidence="4" type="ORF">BD289DRAFT_485331</name>
</gene>
<dbReference type="PRINTS" id="PR00081">
    <property type="entry name" value="GDHRDH"/>
</dbReference>
<dbReference type="Pfam" id="PF00106">
    <property type="entry name" value="adh_short"/>
    <property type="match status" value="1"/>
</dbReference>
<evidence type="ECO:0000313" key="5">
    <source>
        <dbReference type="Proteomes" id="UP000241462"/>
    </source>
</evidence>
<keyword evidence="3" id="KW-0560">Oxidoreductase</keyword>
<dbReference type="PANTHER" id="PTHR24320:SF252">
    <property type="entry name" value="DEHYDROGENASE_REDUCTASE FAMILY PROTEIN, PUTATIVE (AFU_ORTHOLOGUE AFUA_3G08550)-RELATED"/>
    <property type="match status" value="1"/>
</dbReference>
<keyword evidence="5" id="KW-1185">Reference proteome</keyword>
<dbReference type="AlphaFoldDB" id="A0A2T2ZZ01"/>
<dbReference type="OrthoDB" id="542013at2759"/>
<dbReference type="Proteomes" id="UP000241462">
    <property type="component" value="Unassembled WGS sequence"/>
</dbReference>
<evidence type="ECO:0000313" key="4">
    <source>
        <dbReference type="EMBL" id="PSR79897.1"/>
    </source>
</evidence>
<dbReference type="STRING" id="2025994.A0A2T2ZZ01"/>
<dbReference type="Gene3D" id="3.40.50.720">
    <property type="entry name" value="NAD(P)-binding Rossmann-like Domain"/>
    <property type="match status" value="1"/>
</dbReference>
<keyword evidence="2" id="KW-0521">NADP</keyword>
<evidence type="ECO:0000256" key="3">
    <source>
        <dbReference type="ARBA" id="ARBA00023002"/>
    </source>
</evidence>
<evidence type="ECO:0008006" key="6">
    <source>
        <dbReference type="Google" id="ProtNLM"/>
    </source>
</evidence>
<dbReference type="InterPro" id="IPR002347">
    <property type="entry name" value="SDR_fam"/>
</dbReference>